<keyword evidence="2" id="KW-1185">Reference proteome</keyword>
<dbReference type="RefSeq" id="WP_181786884.1">
    <property type="nucleotide sequence ID" value="NZ_UEGW01000001.1"/>
</dbReference>
<dbReference type="EMBL" id="UEGW01000001">
    <property type="protein sequence ID" value="SRX96088.1"/>
    <property type="molecule type" value="Genomic_DNA"/>
</dbReference>
<protein>
    <submittedName>
        <fullName evidence="1">Uncharacterized protein</fullName>
    </submittedName>
</protein>
<sequence length="99" mass="10375">MSRSTVINPVLNPVTDLKVSTDPADEAGMCLRTRDLGFCPSEPVAETVPALNPALKASLKVPLNPALRADPATVAVRAHRGWSETATVAVRDVSAGQTI</sequence>
<organism evidence="1 2">
    <name type="scientific">Mycobacterium shimoidei</name>
    <dbReference type="NCBI Taxonomy" id="29313"/>
    <lineage>
        <taxon>Bacteria</taxon>
        <taxon>Bacillati</taxon>
        <taxon>Actinomycetota</taxon>
        <taxon>Actinomycetes</taxon>
        <taxon>Mycobacteriales</taxon>
        <taxon>Mycobacteriaceae</taxon>
        <taxon>Mycobacterium</taxon>
    </lineage>
</organism>
<reference evidence="1 2" key="1">
    <citation type="submission" date="2018-05" db="EMBL/GenBank/DDBJ databases">
        <authorList>
            <consortium name="IHU Genomes"/>
        </authorList>
    </citation>
    <scope>NUCLEOTIDE SEQUENCE [LARGE SCALE GENOMIC DNA]</scope>
    <source>
        <strain evidence="1 2">P7336</strain>
    </source>
</reference>
<proteinExistence type="predicted"/>
<evidence type="ECO:0000313" key="1">
    <source>
        <dbReference type="EMBL" id="SRX96088.1"/>
    </source>
</evidence>
<dbReference type="AlphaFoldDB" id="A0A375Z4M0"/>
<accession>A0A375Z4M0</accession>
<evidence type="ECO:0000313" key="2">
    <source>
        <dbReference type="Proteomes" id="UP000252015"/>
    </source>
</evidence>
<gene>
    <name evidence="1" type="ORF">MSP7336_04363</name>
</gene>
<dbReference type="Proteomes" id="UP000252015">
    <property type="component" value="Unassembled WGS sequence"/>
</dbReference>
<name>A0A375Z4M0_MYCSH</name>